<proteinExistence type="predicted"/>
<feature type="transmembrane region" description="Helical" evidence="6">
    <location>
        <begin position="198"/>
        <end position="216"/>
    </location>
</feature>
<feature type="transmembrane region" description="Helical" evidence="6">
    <location>
        <begin position="360"/>
        <end position="381"/>
    </location>
</feature>
<keyword evidence="5 6" id="KW-0472">Membrane</keyword>
<evidence type="ECO:0000256" key="6">
    <source>
        <dbReference type="SAM" id="Phobius"/>
    </source>
</evidence>
<dbReference type="EMBL" id="CP146606">
    <property type="protein sequence ID" value="WYK17299.1"/>
    <property type="molecule type" value="Genomic_DNA"/>
</dbReference>
<keyword evidence="2" id="KW-1003">Cell membrane</keyword>
<keyword evidence="8" id="KW-1185">Reference proteome</keyword>
<feature type="transmembrane region" description="Helical" evidence="6">
    <location>
        <begin position="172"/>
        <end position="192"/>
    </location>
</feature>
<reference evidence="7 8" key="1">
    <citation type="submission" date="2024-02" db="EMBL/GenBank/DDBJ databases">
        <title>Roseovarius strain W115 nov., isolated from a marine algae.</title>
        <authorList>
            <person name="Lee M.W."/>
            <person name="Lee J.K."/>
            <person name="Kim J.M."/>
            <person name="Choi D.G."/>
            <person name="Baek J.H."/>
            <person name="Bayburt H."/>
            <person name="Jung J.J."/>
            <person name="Han D.M."/>
            <person name="Jeon C.O."/>
        </authorList>
    </citation>
    <scope>NUCLEOTIDE SEQUENCE [LARGE SCALE GENOMIC DNA]</scope>
    <source>
        <strain evidence="7 8">W115</strain>
    </source>
</reference>
<feature type="transmembrane region" description="Helical" evidence="6">
    <location>
        <begin position="329"/>
        <end position="354"/>
    </location>
</feature>
<evidence type="ECO:0000256" key="2">
    <source>
        <dbReference type="ARBA" id="ARBA00022475"/>
    </source>
</evidence>
<feature type="transmembrane region" description="Helical" evidence="6">
    <location>
        <begin position="142"/>
        <end position="165"/>
    </location>
</feature>
<feature type="transmembrane region" description="Helical" evidence="6">
    <location>
        <begin position="29"/>
        <end position="49"/>
    </location>
</feature>
<evidence type="ECO:0000256" key="5">
    <source>
        <dbReference type="ARBA" id="ARBA00023136"/>
    </source>
</evidence>
<gene>
    <name evidence="7" type="ORF">RZS32_012855</name>
</gene>
<sequence length="448" mass="48196">MVETQQQRSAGEEKPPELVSPVRRALKNAGWLLAGKGLGGVFSLIYMGLVARSLGIEQFGIFALILSYIQAIAALAKFESWQTVIRYGAQHLEQQEPQKLRRIMNFSTALDLGSALVGTAIGVAGVYIIGPQLGWNEGDQTIAAYACVFLLFNIRGTPLGILRLFDRFDIAAFAEAVLPSVRLVGALIAWAIGASVFSYLLVWVIAELVTAVALWWSALRELRAKNEEVFKASVFDVVGVRAENPGVWKFAWTTNLDFSLKQVWKHLPVLAVGWWVDAVAAGGFRIATNLVNAVGKPSTLLSWAIFPELAKLKVTEPGQIGMVVRKTSIASALVGVVALLLTILFGKQALWALGGDGYDFAYPVLIILAVATVIELCGMTLESAIVALGFPEAMLTIRSIIAATYAGLLATMVPAFGIFGAGFTAIIASALLLVLILFKFRAIARSVT</sequence>
<name>A0ABZ2TC41_9RHOB</name>
<feature type="transmembrane region" description="Helical" evidence="6">
    <location>
        <begin position="393"/>
        <end position="412"/>
    </location>
</feature>
<dbReference type="InterPro" id="IPR050833">
    <property type="entry name" value="Poly_Biosynth_Transport"/>
</dbReference>
<dbReference type="Proteomes" id="UP001281305">
    <property type="component" value="Chromosome"/>
</dbReference>
<evidence type="ECO:0000256" key="3">
    <source>
        <dbReference type="ARBA" id="ARBA00022692"/>
    </source>
</evidence>
<evidence type="ECO:0000256" key="1">
    <source>
        <dbReference type="ARBA" id="ARBA00004651"/>
    </source>
</evidence>
<evidence type="ECO:0000313" key="8">
    <source>
        <dbReference type="Proteomes" id="UP001281305"/>
    </source>
</evidence>
<keyword evidence="4 6" id="KW-1133">Transmembrane helix</keyword>
<evidence type="ECO:0000313" key="7">
    <source>
        <dbReference type="EMBL" id="WYK17299.1"/>
    </source>
</evidence>
<accession>A0ABZ2TC41</accession>
<comment type="subcellular location">
    <subcellularLocation>
        <location evidence="1">Cell membrane</location>
        <topology evidence="1">Multi-pass membrane protein</topology>
    </subcellularLocation>
</comment>
<dbReference type="InterPro" id="IPR002797">
    <property type="entry name" value="Polysacc_synth"/>
</dbReference>
<protein>
    <submittedName>
        <fullName evidence="7">Oligosaccharide flippase family protein</fullName>
    </submittedName>
</protein>
<dbReference type="RefSeq" id="WP_317057371.1">
    <property type="nucleotide sequence ID" value="NZ_CP146606.1"/>
</dbReference>
<dbReference type="PANTHER" id="PTHR30250">
    <property type="entry name" value="PST FAMILY PREDICTED COLANIC ACID TRANSPORTER"/>
    <property type="match status" value="1"/>
</dbReference>
<feature type="transmembrane region" description="Helical" evidence="6">
    <location>
        <begin position="418"/>
        <end position="438"/>
    </location>
</feature>
<evidence type="ECO:0000256" key="4">
    <source>
        <dbReference type="ARBA" id="ARBA00022989"/>
    </source>
</evidence>
<dbReference type="PANTHER" id="PTHR30250:SF31">
    <property type="entry name" value="INNER MEMBRANE PROTEIN YGHQ"/>
    <property type="match status" value="1"/>
</dbReference>
<feature type="transmembrane region" description="Helical" evidence="6">
    <location>
        <begin position="109"/>
        <end position="130"/>
    </location>
</feature>
<dbReference type="Pfam" id="PF01943">
    <property type="entry name" value="Polysacc_synt"/>
    <property type="match status" value="1"/>
</dbReference>
<feature type="transmembrane region" description="Helical" evidence="6">
    <location>
        <begin position="55"/>
        <end position="76"/>
    </location>
</feature>
<organism evidence="7 8">
    <name type="scientific">Roseovarius rhodophyticola</name>
    <dbReference type="NCBI Taxonomy" id="3080827"/>
    <lineage>
        <taxon>Bacteria</taxon>
        <taxon>Pseudomonadati</taxon>
        <taxon>Pseudomonadota</taxon>
        <taxon>Alphaproteobacteria</taxon>
        <taxon>Rhodobacterales</taxon>
        <taxon>Roseobacteraceae</taxon>
        <taxon>Roseovarius</taxon>
    </lineage>
</organism>
<keyword evidence="3 6" id="KW-0812">Transmembrane</keyword>